<dbReference type="Pfam" id="PF01926">
    <property type="entry name" value="MMR_HSR1"/>
    <property type="match status" value="1"/>
</dbReference>
<dbReference type="SUPFAM" id="SSF52540">
    <property type="entry name" value="P-loop containing nucleoside triphosphate hydrolases"/>
    <property type="match status" value="1"/>
</dbReference>
<feature type="coiled-coil region" evidence="2">
    <location>
        <begin position="42"/>
        <end position="111"/>
    </location>
</feature>
<evidence type="ECO:0000313" key="5">
    <source>
        <dbReference type="Proteomes" id="UP000012227"/>
    </source>
</evidence>
<dbReference type="InterPro" id="IPR005225">
    <property type="entry name" value="Small_GTP-bd"/>
</dbReference>
<dbReference type="PRINTS" id="PR00326">
    <property type="entry name" value="GTP1OBG"/>
</dbReference>
<comment type="subcellular location">
    <subcellularLocation>
        <location evidence="1">Cytoplasm</location>
    </subcellularLocation>
    <text evidence="1">May associate with membranes.</text>
</comment>
<dbReference type="GO" id="GO:0043022">
    <property type="term" value="F:ribosome binding"/>
    <property type="evidence" value="ECO:0007669"/>
    <property type="project" value="TreeGrafter"/>
</dbReference>
<comment type="function">
    <text evidence="1">GTPase that associates with the 50S ribosomal subunit and may have a role during protein synthesis or ribosome biogenesis.</text>
</comment>
<dbReference type="Gene3D" id="6.10.250.2860">
    <property type="match status" value="1"/>
</dbReference>
<dbReference type="NCBIfam" id="TIGR00231">
    <property type="entry name" value="small_GTP"/>
    <property type="match status" value="1"/>
</dbReference>
<keyword evidence="1" id="KW-0342">GTP-binding</keyword>
<feature type="domain" description="Hflx-type G" evidence="3">
    <location>
        <begin position="118"/>
        <end position="281"/>
    </location>
</feature>
<keyword evidence="1" id="KW-0547">Nucleotide-binding</keyword>
<comment type="caution">
    <text evidence="4">The sequence shown here is derived from an EMBL/GenBank/DDBJ whole genome shotgun (WGS) entry which is preliminary data.</text>
</comment>
<evidence type="ECO:0000256" key="2">
    <source>
        <dbReference type="SAM" id="Coils"/>
    </source>
</evidence>
<dbReference type="GO" id="GO:0005737">
    <property type="term" value="C:cytoplasm"/>
    <property type="evidence" value="ECO:0007669"/>
    <property type="project" value="UniProtKB-SubCell"/>
</dbReference>
<dbReference type="HAMAP" id="MF_00900">
    <property type="entry name" value="GTPase_HflX"/>
    <property type="match status" value="1"/>
</dbReference>
<keyword evidence="1" id="KW-0963">Cytoplasm</keyword>
<dbReference type="InterPro" id="IPR027417">
    <property type="entry name" value="P-loop_NTPase"/>
</dbReference>
<evidence type="ECO:0000256" key="1">
    <source>
        <dbReference type="HAMAP-Rule" id="MF_00900"/>
    </source>
</evidence>
<dbReference type="GO" id="GO:0003924">
    <property type="term" value="F:GTPase activity"/>
    <property type="evidence" value="ECO:0007669"/>
    <property type="project" value="UniProtKB-UniRule"/>
</dbReference>
<dbReference type="PANTHER" id="PTHR10229:SF0">
    <property type="entry name" value="GTP-BINDING PROTEIN 6-RELATED"/>
    <property type="match status" value="1"/>
</dbReference>
<dbReference type="PANTHER" id="PTHR10229">
    <property type="entry name" value="GTP-BINDING PROTEIN HFLX"/>
    <property type="match status" value="1"/>
</dbReference>
<keyword evidence="2" id="KW-0175">Coiled coil</keyword>
<dbReference type="EMBL" id="AOGY02000058">
    <property type="protein sequence ID" value="EMY69190.1"/>
    <property type="molecule type" value="Genomic_DNA"/>
</dbReference>
<dbReference type="NCBIfam" id="TIGR03156">
    <property type="entry name" value="GTP_HflX"/>
    <property type="match status" value="1"/>
</dbReference>
<dbReference type="AlphaFoldDB" id="N1W6V8"/>
<evidence type="ECO:0000259" key="3">
    <source>
        <dbReference type="PROSITE" id="PS51705"/>
    </source>
</evidence>
<accession>N1W6V8</accession>
<dbReference type="PROSITE" id="PS51705">
    <property type="entry name" value="G_HFLX"/>
    <property type="match status" value="1"/>
</dbReference>
<dbReference type="Proteomes" id="UP000012227">
    <property type="component" value="Unassembled WGS sequence"/>
</dbReference>
<protein>
    <recommendedName>
        <fullName evidence="1">GTPase HflX</fullName>
    </recommendedName>
    <alternativeName>
        <fullName evidence="1">GTP-binding protein HflX</fullName>
    </alternativeName>
</protein>
<sequence>MSCLFCYLSDLLIPASDLKIIDRTQLILDIFSKNAKSRDGKLQVELAQLKYLKNRLSELDDNMSRLTGGIGGRGPGETKLEIGNRRVEEKITRLENELKDLKRRRELNRKARTRNEIPIVGIVGYTNAGKSTLLNALTNSTVIAEDKLFATLDPTTRRIRFPEEREIIISDTVGFIHDLPPDLSQAFKATLEELGDADLLLHVVDSTNPNYAEQMEAVDTILNSLQLNEIPRMVVFNKADGLDEETHASFEKNGSLLVSAVTREGLAQLLELIEDEIWKKKEQKPLVTIPS</sequence>
<organism evidence="4 5">
    <name type="scientific">Leptospira vanthielii serovar Holland str. Waz Holland = ATCC 700522</name>
    <dbReference type="NCBI Taxonomy" id="1218591"/>
    <lineage>
        <taxon>Bacteria</taxon>
        <taxon>Pseudomonadati</taxon>
        <taxon>Spirochaetota</taxon>
        <taxon>Spirochaetia</taxon>
        <taxon>Leptospirales</taxon>
        <taxon>Leptospiraceae</taxon>
        <taxon>Leptospira</taxon>
    </lineage>
</organism>
<dbReference type="InterPro" id="IPR032305">
    <property type="entry name" value="GTP-bd_M"/>
</dbReference>
<dbReference type="InterPro" id="IPR006073">
    <property type="entry name" value="GTP-bd"/>
</dbReference>
<gene>
    <name evidence="1" type="primary">hflX</name>
    <name evidence="4" type="ORF">LEP1GSC199_3384</name>
</gene>
<dbReference type="GO" id="GO:0005525">
    <property type="term" value="F:GTP binding"/>
    <property type="evidence" value="ECO:0007669"/>
    <property type="project" value="UniProtKB-UniRule"/>
</dbReference>
<evidence type="ECO:0000313" key="4">
    <source>
        <dbReference type="EMBL" id="EMY69190.1"/>
    </source>
</evidence>
<dbReference type="Gene3D" id="3.40.50.300">
    <property type="entry name" value="P-loop containing nucleotide triphosphate hydrolases"/>
    <property type="match status" value="1"/>
</dbReference>
<name>N1W6V8_9LEPT</name>
<proteinExistence type="inferred from homology"/>
<comment type="similarity">
    <text evidence="1">Belongs to the TRAFAC class OBG-HflX-like GTPase superfamily. HflX GTPase family.</text>
</comment>
<reference evidence="4 5" key="1">
    <citation type="submission" date="2013-03" db="EMBL/GenBank/DDBJ databases">
        <authorList>
            <person name="Harkins D.M."/>
            <person name="Durkin A.S."/>
            <person name="Brinkac L.M."/>
            <person name="Haft D.H."/>
            <person name="Selengut J.D."/>
            <person name="Sanka R."/>
            <person name="DePew J."/>
            <person name="Purushe J."/>
            <person name="Galloway R.L."/>
            <person name="Vinetz J.M."/>
            <person name="Sutton G.G."/>
            <person name="Nierman W.C."/>
            <person name="Fouts D.E."/>
        </authorList>
    </citation>
    <scope>NUCLEOTIDE SEQUENCE [LARGE SCALE GENOMIC DNA]</scope>
    <source>
        <strain evidence="4 5">Waz Holland</strain>
    </source>
</reference>
<dbReference type="STRING" id="1218591.LEP1GSC199_3384"/>
<dbReference type="InterPro" id="IPR030394">
    <property type="entry name" value="G_HFLX_dom"/>
</dbReference>
<dbReference type="Pfam" id="PF16360">
    <property type="entry name" value="GTP-bdg_M"/>
    <property type="match status" value="1"/>
</dbReference>
<dbReference type="CDD" id="cd01878">
    <property type="entry name" value="HflX"/>
    <property type="match status" value="1"/>
</dbReference>
<comment type="subunit">
    <text evidence="1">Monomer. Associates with the 50S ribosomal subunit.</text>
</comment>
<dbReference type="InterPro" id="IPR016496">
    <property type="entry name" value="GTPase_HflX"/>
</dbReference>